<dbReference type="Pfam" id="PF01924">
    <property type="entry name" value="HypD"/>
    <property type="match status" value="1"/>
</dbReference>
<dbReference type="InterPro" id="IPR042243">
    <property type="entry name" value="HypD_1"/>
</dbReference>
<keyword evidence="2" id="KW-0479">Metal-binding</keyword>
<evidence type="ECO:0000313" key="6">
    <source>
        <dbReference type="Proteomes" id="UP001150830"/>
    </source>
</evidence>
<dbReference type="GO" id="GO:0070025">
    <property type="term" value="F:carbon monoxide binding"/>
    <property type="evidence" value="ECO:0007669"/>
    <property type="project" value="TreeGrafter"/>
</dbReference>
<accession>A0A9X3EC21</accession>
<evidence type="ECO:0000256" key="4">
    <source>
        <dbReference type="PIRNR" id="PIRNR005622"/>
    </source>
</evidence>
<comment type="similarity">
    <text evidence="1 4">Belongs to the HypD family.</text>
</comment>
<keyword evidence="3" id="KW-0408">Iron</keyword>
<evidence type="ECO:0000256" key="2">
    <source>
        <dbReference type="ARBA" id="ARBA00022723"/>
    </source>
</evidence>
<dbReference type="GO" id="GO:0005506">
    <property type="term" value="F:iron ion binding"/>
    <property type="evidence" value="ECO:0007669"/>
    <property type="project" value="TreeGrafter"/>
</dbReference>
<dbReference type="EMBL" id="JAPNOA010000019">
    <property type="protein sequence ID" value="MCY0964833.1"/>
    <property type="molecule type" value="Genomic_DNA"/>
</dbReference>
<reference evidence="5" key="1">
    <citation type="submission" date="2022-11" db="EMBL/GenBank/DDBJ databases">
        <title>Parathalassolutuus dongxingensis gen. nov., sp. nov., a novel member of family Oceanospirillaceae isolated from a coastal shrimp pond in Guangxi, China.</title>
        <authorList>
            <person name="Chen H."/>
        </authorList>
    </citation>
    <scope>NUCLEOTIDE SEQUENCE</scope>
    <source>
        <strain evidence="5">G-43</strain>
    </source>
</reference>
<dbReference type="InterPro" id="IPR042244">
    <property type="entry name" value="HypD_2_sf"/>
</dbReference>
<protein>
    <recommendedName>
        <fullName evidence="4">Hydrogenase maturation factor</fullName>
    </recommendedName>
</protein>
<dbReference type="NCBIfam" id="TIGR00075">
    <property type="entry name" value="hypD"/>
    <property type="match status" value="1"/>
</dbReference>
<dbReference type="Gene3D" id="6.10.20.100">
    <property type="match status" value="1"/>
</dbReference>
<sequence length="393" mass="43220">MKYVDEFRDGELARLLAATIAAEVQPGRTYHLMEFCGGHTHAIFRYGLPDLLPANIRLIHGAGCPVCVLPIARLDMAMALAKHPDVILCTYGDMLRVPGSGRTSLLKIRAEGNDVRMVYSPADCIRIAQQNPDKQVVFFAIGFETTTPPTAVVIEQASRLQLPNLSVFCNHVLTPAAMHGILDTRSSGEAVRIDGFIGPAYVSTVIGSDPYEPFPAQYGTPVVIAGFEPLDVLQAVLMLVRQLNDGRCEVENEFTRAVTHSGNHKAKAVVEQVFELRDTFEWRGLGFMPNSALQIREQYRALDAEYRFAGLLQQHADQLSRLPQDNKACECPQVLRGLKNPRDCKLFDNPCTPDNPLGSCMVSSEGACAAYYQYGRVKDRIPAVTVAPTVTEA</sequence>
<dbReference type="Proteomes" id="UP001150830">
    <property type="component" value="Unassembled WGS sequence"/>
</dbReference>
<dbReference type="PIRSF" id="PIRSF005622">
    <property type="entry name" value="Hydrgn_mat_hypD"/>
    <property type="match status" value="1"/>
</dbReference>
<dbReference type="RefSeq" id="WP_283173050.1">
    <property type="nucleotide sequence ID" value="NZ_JAPNOA010000019.1"/>
</dbReference>
<comment type="caution">
    <text evidence="5">The sequence shown here is derived from an EMBL/GenBank/DDBJ whole genome shotgun (WGS) entry which is preliminary data.</text>
</comment>
<dbReference type="PANTHER" id="PTHR30149">
    <property type="entry name" value="HYDROGENASE PROTEIN ASSEMBLY PROTEIN HYPD"/>
    <property type="match status" value="1"/>
</dbReference>
<organism evidence="5 6">
    <name type="scientific">Parathalassolituus penaei</name>
    <dbReference type="NCBI Taxonomy" id="2997323"/>
    <lineage>
        <taxon>Bacteria</taxon>
        <taxon>Pseudomonadati</taxon>
        <taxon>Pseudomonadota</taxon>
        <taxon>Gammaproteobacteria</taxon>
        <taxon>Oceanospirillales</taxon>
        <taxon>Oceanospirillaceae</taxon>
        <taxon>Parathalassolituus</taxon>
    </lineage>
</organism>
<proteinExistence type="inferred from homology"/>
<evidence type="ECO:0000256" key="1">
    <source>
        <dbReference type="ARBA" id="ARBA00007888"/>
    </source>
</evidence>
<dbReference type="PANTHER" id="PTHR30149:SF0">
    <property type="entry name" value="HYDROGENASE MATURATION FACTOR HYPD"/>
    <property type="match status" value="1"/>
</dbReference>
<dbReference type="Gene3D" id="3.40.50.11740">
    <property type="entry name" value="HypD, alpha/beta domain 2"/>
    <property type="match status" value="2"/>
</dbReference>
<keyword evidence="6" id="KW-1185">Reference proteome</keyword>
<dbReference type="AlphaFoldDB" id="A0A9X3EC21"/>
<gene>
    <name evidence="5" type="primary">hypD</name>
    <name evidence="5" type="ORF">OUO13_06520</name>
</gene>
<name>A0A9X3EC21_9GAMM</name>
<dbReference type="GO" id="GO:0051604">
    <property type="term" value="P:protein maturation"/>
    <property type="evidence" value="ECO:0007669"/>
    <property type="project" value="TreeGrafter"/>
</dbReference>
<dbReference type="GO" id="GO:0051539">
    <property type="term" value="F:4 iron, 4 sulfur cluster binding"/>
    <property type="evidence" value="ECO:0007669"/>
    <property type="project" value="TreeGrafter"/>
</dbReference>
<evidence type="ECO:0000256" key="3">
    <source>
        <dbReference type="ARBA" id="ARBA00023004"/>
    </source>
</evidence>
<evidence type="ECO:0000313" key="5">
    <source>
        <dbReference type="EMBL" id="MCY0964833.1"/>
    </source>
</evidence>
<dbReference type="InterPro" id="IPR002780">
    <property type="entry name" value="Hyd_form_HypD"/>
</dbReference>